<dbReference type="Pfam" id="PF17921">
    <property type="entry name" value="Integrase_H2C2"/>
    <property type="match status" value="1"/>
</dbReference>
<evidence type="ECO:0000313" key="3">
    <source>
        <dbReference type="Proteomes" id="UP000596742"/>
    </source>
</evidence>
<accession>A0A8B6EWY2</accession>
<dbReference type="OrthoDB" id="7758825at2759"/>
<organism evidence="2 3">
    <name type="scientific">Mytilus galloprovincialis</name>
    <name type="common">Mediterranean mussel</name>
    <dbReference type="NCBI Taxonomy" id="29158"/>
    <lineage>
        <taxon>Eukaryota</taxon>
        <taxon>Metazoa</taxon>
        <taxon>Spiralia</taxon>
        <taxon>Lophotrochozoa</taxon>
        <taxon>Mollusca</taxon>
        <taxon>Bivalvia</taxon>
        <taxon>Autobranchia</taxon>
        <taxon>Pteriomorphia</taxon>
        <taxon>Mytilida</taxon>
        <taxon>Mytiloidea</taxon>
        <taxon>Mytilidae</taxon>
        <taxon>Mytilinae</taxon>
        <taxon>Mytilus</taxon>
    </lineage>
</organism>
<sequence length="109" mass="12658">MKLLARSYVWWPRIDSEIESLAKSCSGCQKHHRNPKQSPLHPWEWPSSPWKRIHIDFAGPFIDHMFLIVIDAHSKWPEVIPMKSTTSTQTIRVLRTIFARAGLPEANSK</sequence>
<protein>
    <recommendedName>
        <fullName evidence="1">Integrase zinc-binding domain-containing protein</fullName>
    </recommendedName>
</protein>
<dbReference type="Proteomes" id="UP000596742">
    <property type="component" value="Unassembled WGS sequence"/>
</dbReference>
<gene>
    <name evidence="2" type="ORF">MGAL_10B065736</name>
</gene>
<keyword evidence="3" id="KW-1185">Reference proteome</keyword>
<dbReference type="PANTHER" id="PTHR37984">
    <property type="entry name" value="PROTEIN CBG26694"/>
    <property type="match status" value="1"/>
</dbReference>
<name>A0A8B6EWY2_MYTGA</name>
<dbReference type="InterPro" id="IPR012337">
    <property type="entry name" value="RNaseH-like_sf"/>
</dbReference>
<evidence type="ECO:0000259" key="1">
    <source>
        <dbReference type="Pfam" id="PF17921"/>
    </source>
</evidence>
<comment type="caution">
    <text evidence="2">The sequence shown here is derived from an EMBL/GenBank/DDBJ whole genome shotgun (WGS) entry which is preliminary data.</text>
</comment>
<reference evidence="2" key="1">
    <citation type="submission" date="2018-11" db="EMBL/GenBank/DDBJ databases">
        <authorList>
            <person name="Alioto T."/>
            <person name="Alioto T."/>
        </authorList>
    </citation>
    <scope>NUCLEOTIDE SEQUENCE</scope>
</reference>
<proteinExistence type="predicted"/>
<dbReference type="InterPro" id="IPR050951">
    <property type="entry name" value="Retrovirus_Pol_polyprotein"/>
</dbReference>
<dbReference type="Gene3D" id="3.30.420.10">
    <property type="entry name" value="Ribonuclease H-like superfamily/Ribonuclease H"/>
    <property type="match status" value="1"/>
</dbReference>
<dbReference type="PANTHER" id="PTHR37984:SF14">
    <property type="entry name" value="RIBONUCLEASE H"/>
    <property type="match status" value="1"/>
</dbReference>
<feature type="domain" description="Integrase zinc-binding" evidence="1">
    <location>
        <begin position="3"/>
        <end position="32"/>
    </location>
</feature>
<dbReference type="GO" id="GO:0003676">
    <property type="term" value="F:nucleic acid binding"/>
    <property type="evidence" value="ECO:0007669"/>
    <property type="project" value="InterPro"/>
</dbReference>
<dbReference type="AlphaFoldDB" id="A0A8B6EWY2"/>
<evidence type="ECO:0000313" key="2">
    <source>
        <dbReference type="EMBL" id="VDI40348.1"/>
    </source>
</evidence>
<dbReference type="InterPro" id="IPR036397">
    <property type="entry name" value="RNaseH_sf"/>
</dbReference>
<dbReference type="EMBL" id="UYJE01005783">
    <property type="protein sequence ID" value="VDI40348.1"/>
    <property type="molecule type" value="Genomic_DNA"/>
</dbReference>
<dbReference type="InterPro" id="IPR041588">
    <property type="entry name" value="Integrase_H2C2"/>
</dbReference>
<dbReference type="SUPFAM" id="SSF53098">
    <property type="entry name" value="Ribonuclease H-like"/>
    <property type="match status" value="1"/>
</dbReference>